<dbReference type="Pfam" id="PF03476">
    <property type="entry name" value="MOSC_N"/>
    <property type="match status" value="1"/>
</dbReference>
<dbReference type="PANTHER" id="PTHR14237">
    <property type="entry name" value="MOLYBDOPTERIN COFACTOR SULFURASE MOSC"/>
    <property type="match status" value="1"/>
</dbReference>
<dbReference type="InterPro" id="IPR005303">
    <property type="entry name" value="MOCOS_middle"/>
</dbReference>
<dbReference type="GO" id="GO:0030151">
    <property type="term" value="F:molybdenum ion binding"/>
    <property type="evidence" value="ECO:0007669"/>
    <property type="project" value="InterPro"/>
</dbReference>
<dbReference type="PROSITE" id="PS51340">
    <property type="entry name" value="MOSC"/>
    <property type="match status" value="1"/>
</dbReference>
<dbReference type="SUPFAM" id="SSF141673">
    <property type="entry name" value="MOSC N-terminal domain-like"/>
    <property type="match status" value="1"/>
</dbReference>
<accession>A0A251ZZA6</accession>
<dbReference type="Proteomes" id="UP000194639">
    <property type="component" value="Unassembled WGS sequence"/>
</dbReference>
<evidence type="ECO:0000313" key="3">
    <source>
        <dbReference type="Proteomes" id="UP000194639"/>
    </source>
</evidence>
<dbReference type="InterPro" id="IPR005302">
    <property type="entry name" value="MoCF_Sase_C"/>
</dbReference>
<feature type="domain" description="MOSC" evidence="1">
    <location>
        <begin position="129"/>
        <end position="270"/>
    </location>
</feature>
<name>A0A251ZZA6_9PROT</name>
<dbReference type="EMBL" id="JOMO01000044">
    <property type="protein sequence ID" value="OUI80006.1"/>
    <property type="molecule type" value="Genomic_DNA"/>
</dbReference>
<organism evidence="2 3">
    <name type="scientific">Acetobacter orientalis</name>
    <dbReference type="NCBI Taxonomy" id="146474"/>
    <lineage>
        <taxon>Bacteria</taxon>
        <taxon>Pseudomonadati</taxon>
        <taxon>Pseudomonadota</taxon>
        <taxon>Alphaproteobacteria</taxon>
        <taxon>Acetobacterales</taxon>
        <taxon>Acetobacteraceae</taxon>
        <taxon>Acetobacter</taxon>
    </lineage>
</organism>
<dbReference type="RefSeq" id="WP_086552952.1">
    <property type="nucleotide sequence ID" value="NZ_CP171013.1"/>
</dbReference>
<evidence type="ECO:0000313" key="2">
    <source>
        <dbReference type="EMBL" id="OUI80006.1"/>
    </source>
</evidence>
<reference evidence="2 3" key="1">
    <citation type="submission" date="2014-06" db="EMBL/GenBank/DDBJ databases">
        <authorList>
            <person name="Ju J."/>
            <person name="Zhang J."/>
        </authorList>
    </citation>
    <scope>NUCLEOTIDE SEQUENCE [LARGE SCALE GENOMIC DNA]</scope>
    <source>
        <strain evidence="2">DmW_045</strain>
    </source>
</reference>
<dbReference type="PANTHER" id="PTHR14237:SF19">
    <property type="entry name" value="MITOCHONDRIAL AMIDOXIME REDUCING COMPONENT 1"/>
    <property type="match status" value="1"/>
</dbReference>
<dbReference type="GO" id="GO:0003824">
    <property type="term" value="F:catalytic activity"/>
    <property type="evidence" value="ECO:0007669"/>
    <property type="project" value="InterPro"/>
</dbReference>
<dbReference type="AlphaFoldDB" id="A0A251ZZA6"/>
<dbReference type="InterPro" id="IPR011037">
    <property type="entry name" value="Pyrv_Knase-like_insert_dom_sf"/>
</dbReference>
<sequence length="279" mass="30845">MAQTNTTAFVSSLHVYPVKALHGLDYQSLTLHTWGAEHDRRWLVTEPDGTFLTQRVLPAMACLHATPVPQGLRLERSGTQACTVPYPARNTPTHAVRVWKDTIQAQDVGEDAAQWLSTQLGRPCRLVYMASPEHARLRAIAQTPVPVSFADGYPLLLATTASLADLNQRLEHPVPMARFRPNIVIAHNQPWAEDTWRVLKIGTALLRIVAPCSRCTVTTTDQETGLIPNRKEPLATLAQFHRTPKGIMFAQNTLVEQTGTIQIGDEVEILETGPSNLSI</sequence>
<comment type="caution">
    <text evidence="2">The sequence shown here is derived from an EMBL/GenBank/DDBJ whole genome shotgun (WGS) entry which is preliminary data.</text>
</comment>
<gene>
    <name evidence="2" type="ORF">HK12_10660</name>
</gene>
<dbReference type="SUPFAM" id="SSF50800">
    <property type="entry name" value="PK beta-barrel domain-like"/>
    <property type="match status" value="1"/>
</dbReference>
<proteinExistence type="predicted"/>
<dbReference type="GO" id="GO:0030170">
    <property type="term" value="F:pyridoxal phosphate binding"/>
    <property type="evidence" value="ECO:0007669"/>
    <property type="project" value="InterPro"/>
</dbReference>
<protein>
    <recommendedName>
        <fullName evidence="1">MOSC domain-containing protein</fullName>
    </recommendedName>
</protein>
<evidence type="ECO:0000259" key="1">
    <source>
        <dbReference type="PROSITE" id="PS51340"/>
    </source>
</evidence>
<dbReference type="Pfam" id="PF03473">
    <property type="entry name" value="MOSC"/>
    <property type="match status" value="1"/>
</dbReference>